<keyword evidence="2 3" id="KW-0456">Lyase</keyword>
<dbReference type="SUPFAM" id="SSF53474">
    <property type="entry name" value="alpha/beta-Hydrolases"/>
    <property type="match status" value="1"/>
</dbReference>
<dbReference type="Gene3D" id="3.40.50.1820">
    <property type="entry name" value="alpha/beta hydrolase"/>
    <property type="match status" value="1"/>
</dbReference>
<dbReference type="PANTHER" id="PTHR42916">
    <property type="entry name" value="2-SUCCINYL-5-ENOLPYRUVYL-6-HYDROXY-3-CYCLOHEXENE-1-CARBOXYLATE SYNTHASE"/>
    <property type="match status" value="1"/>
</dbReference>
<dbReference type="Proteomes" id="UP000051647">
    <property type="component" value="Unassembled WGS sequence"/>
</dbReference>
<keyword evidence="1 3" id="KW-0474">Menaquinone biosynthesis</keyword>
<comment type="pathway">
    <text evidence="3">Quinol/quinone metabolism; 1,4-dihydroxy-2-naphthoate biosynthesis; 1,4-dihydroxy-2-naphthoate from chorismate: step 3/7.</text>
</comment>
<dbReference type="PATRIC" id="fig|1423815.3.peg.1407"/>
<comment type="function">
    <text evidence="3">Catalyzes a proton abstraction reaction that results in 2,5-elimination of pyruvate from 2-succinyl-5-enolpyruvyl-6-hydroxy-3-cyclohexene-1-carboxylate (SEPHCHC) and the formation of 2-succinyl-6-hydroxy-2,4-cyclohexadiene-1-carboxylate (SHCHC).</text>
</comment>
<dbReference type="GO" id="GO:0009234">
    <property type="term" value="P:menaquinone biosynthetic process"/>
    <property type="evidence" value="ECO:0007669"/>
    <property type="project" value="UniProtKB-UniRule"/>
</dbReference>
<evidence type="ECO:0000259" key="4">
    <source>
        <dbReference type="Pfam" id="PF00561"/>
    </source>
</evidence>
<dbReference type="RefSeq" id="WP_010623784.1">
    <property type="nucleotide sequence ID" value="NZ_AZFA01000003.1"/>
</dbReference>
<dbReference type="GO" id="GO:0016787">
    <property type="term" value="F:hydrolase activity"/>
    <property type="evidence" value="ECO:0007669"/>
    <property type="project" value="UniProtKB-KW"/>
</dbReference>
<dbReference type="NCBIfam" id="TIGR03695">
    <property type="entry name" value="menH_SHCHC"/>
    <property type="match status" value="1"/>
</dbReference>
<comment type="catalytic activity">
    <reaction evidence="3">
        <text>5-enolpyruvoyl-6-hydroxy-2-succinyl-cyclohex-3-ene-1-carboxylate = (1R,6R)-6-hydroxy-2-succinyl-cyclohexa-2,4-diene-1-carboxylate + pyruvate</text>
        <dbReference type="Rhea" id="RHEA:25597"/>
        <dbReference type="ChEBI" id="CHEBI:15361"/>
        <dbReference type="ChEBI" id="CHEBI:58689"/>
        <dbReference type="ChEBI" id="CHEBI:58818"/>
        <dbReference type="EC" id="4.2.99.20"/>
    </reaction>
</comment>
<dbReference type="Pfam" id="PF00561">
    <property type="entry name" value="Abhydrolase_1"/>
    <property type="match status" value="1"/>
</dbReference>
<dbReference type="PRINTS" id="PR00111">
    <property type="entry name" value="ABHYDROLASE"/>
</dbReference>
<dbReference type="InterPro" id="IPR000073">
    <property type="entry name" value="AB_hydrolase_1"/>
</dbReference>
<dbReference type="PANTHER" id="PTHR42916:SF1">
    <property type="entry name" value="PROTEIN PHYLLO, CHLOROPLASTIC"/>
    <property type="match status" value="1"/>
</dbReference>
<name>A0A0R1SEL5_9LACO</name>
<dbReference type="AlphaFoldDB" id="A0A0R1SEL5"/>
<protein>
    <recommendedName>
        <fullName evidence="3">Putative 2-succinyl-6-hydroxy-2,4-cyclohexadiene-1-carboxylate synthase</fullName>
        <shortName evidence="3">SHCHC synthase</shortName>
        <ecNumber evidence="3">4.2.99.20</ecNumber>
    </recommendedName>
</protein>
<dbReference type="eggNOG" id="COG0596">
    <property type="taxonomic scope" value="Bacteria"/>
</dbReference>
<dbReference type="STRING" id="1423815.FC27_GL001373"/>
<keyword evidence="6" id="KW-1185">Reference proteome</keyword>
<evidence type="ECO:0000256" key="2">
    <source>
        <dbReference type="ARBA" id="ARBA00023239"/>
    </source>
</evidence>
<dbReference type="UniPathway" id="UPA00079"/>
<comment type="subunit">
    <text evidence="3">Monomer.</text>
</comment>
<dbReference type="OrthoDB" id="9808398at2"/>
<proteinExistence type="inferred from homology"/>
<evidence type="ECO:0000256" key="3">
    <source>
        <dbReference type="HAMAP-Rule" id="MF_01660"/>
    </source>
</evidence>
<dbReference type="UniPathway" id="UPA01057">
    <property type="reaction ID" value="UER00900"/>
</dbReference>
<feature type="domain" description="AB hydrolase-1" evidence="4">
    <location>
        <begin position="24"/>
        <end position="259"/>
    </location>
</feature>
<dbReference type="EMBL" id="AZFA01000003">
    <property type="protein sequence ID" value="KRL67837.1"/>
    <property type="molecule type" value="Genomic_DNA"/>
</dbReference>
<dbReference type="HAMAP" id="MF_01660">
    <property type="entry name" value="MenH"/>
    <property type="match status" value="1"/>
</dbReference>
<gene>
    <name evidence="3" type="primary">menH</name>
    <name evidence="5" type="ORF">FC27_GL001373</name>
</gene>
<comment type="caution">
    <text evidence="5">The sequence shown here is derived from an EMBL/GenBank/DDBJ whole genome shotgun (WGS) entry which is preliminary data.</text>
</comment>
<accession>A0A0R1SEL5</accession>
<comment type="similarity">
    <text evidence="3">Belongs to the AB hydrolase superfamily. MenH family.</text>
</comment>
<dbReference type="EC" id="4.2.99.20" evidence="3"/>
<comment type="pathway">
    <text evidence="3">Quinol/quinone metabolism; menaquinone biosynthesis.</text>
</comment>
<dbReference type="InterPro" id="IPR029058">
    <property type="entry name" value="AB_hydrolase_fold"/>
</dbReference>
<evidence type="ECO:0000256" key="1">
    <source>
        <dbReference type="ARBA" id="ARBA00022428"/>
    </source>
</evidence>
<reference evidence="5 6" key="1">
    <citation type="journal article" date="2015" name="Genome Announc.">
        <title>Expanding the biotechnology potential of lactobacilli through comparative genomics of 213 strains and associated genera.</title>
        <authorList>
            <person name="Sun Z."/>
            <person name="Harris H.M."/>
            <person name="McCann A."/>
            <person name="Guo C."/>
            <person name="Argimon S."/>
            <person name="Zhang W."/>
            <person name="Yang X."/>
            <person name="Jeffery I.B."/>
            <person name="Cooney J.C."/>
            <person name="Kagawa T.F."/>
            <person name="Liu W."/>
            <person name="Song Y."/>
            <person name="Salvetti E."/>
            <person name="Wrobel A."/>
            <person name="Rasinkangas P."/>
            <person name="Parkhill J."/>
            <person name="Rea M.C."/>
            <person name="O'Sullivan O."/>
            <person name="Ritari J."/>
            <person name="Douillard F.P."/>
            <person name="Paul Ross R."/>
            <person name="Yang R."/>
            <person name="Briner A.E."/>
            <person name="Felis G.E."/>
            <person name="de Vos W.M."/>
            <person name="Barrangou R."/>
            <person name="Klaenhammer T.R."/>
            <person name="Caufield P.W."/>
            <person name="Cui Y."/>
            <person name="Zhang H."/>
            <person name="O'Toole P.W."/>
        </authorList>
    </citation>
    <scope>NUCLEOTIDE SEQUENCE [LARGE SCALE GENOMIC DNA]</scope>
    <source>
        <strain evidence="5 6">DSM 14857</strain>
    </source>
</reference>
<sequence>MSKITINGVDYHYQTKITDPSQHVFVMLHGFLGSKHDFDKSIKDFSGQYLTIDLLGFADNRQQSIEPSRFSQSQQIADLSQIFTALSLKNIYLCGYSMGGRIAIAFALKYPQMIKHLILESTTAGIADKERRLQRQIHDHRLADKVLQVGMDDFIHDWENMPLFASQKNTSETDFAFMHQQRIDQDPTNVANSLREMGTGQQPNHWDELDTLNDLPVDIIAGEKDQKFVKIGHLLQQKIPSAKLSIVSGVGHNIHFEAPKYFADFLMKLV</sequence>
<dbReference type="InterPro" id="IPR022485">
    <property type="entry name" value="SHCHC_synthase_MenH"/>
</dbReference>
<organism evidence="5 6">
    <name type="scientific">Companilactobacillus versmoldensis DSM 14857 = KCTC 3814</name>
    <dbReference type="NCBI Taxonomy" id="1423815"/>
    <lineage>
        <taxon>Bacteria</taxon>
        <taxon>Bacillati</taxon>
        <taxon>Bacillota</taxon>
        <taxon>Bacilli</taxon>
        <taxon>Lactobacillales</taxon>
        <taxon>Lactobacillaceae</taxon>
        <taxon>Companilactobacillus</taxon>
    </lineage>
</organism>
<keyword evidence="5" id="KW-0378">Hydrolase</keyword>
<evidence type="ECO:0000313" key="5">
    <source>
        <dbReference type="EMBL" id="KRL67837.1"/>
    </source>
</evidence>
<dbReference type="GO" id="GO:0070205">
    <property type="term" value="F:2-succinyl-6-hydroxy-2,4-cyclohexadiene-1-carboxylate synthase activity"/>
    <property type="evidence" value="ECO:0007669"/>
    <property type="project" value="UniProtKB-UniRule"/>
</dbReference>
<evidence type="ECO:0000313" key="6">
    <source>
        <dbReference type="Proteomes" id="UP000051647"/>
    </source>
</evidence>